<accession>A0AAD9Q6M3</accession>
<name>A0AAD9Q6M3_ACRCE</name>
<dbReference type="AlphaFoldDB" id="A0AAD9Q6M3"/>
<dbReference type="InterPro" id="IPR005312">
    <property type="entry name" value="DUF1759"/>
</dbReference>
<protein>
    <submittedName>
        <fullName evidence="1">Uncharacterized protein</fullName>
    </submittedName>
</protein>
<proteinExistence type="predicted"/>
<reference evidence="1" key="1">
    <citation type="journal article" date="2023" name="G3 (Bethesda)">
        <title>Whole genome assembly and annotation of the endangered Caribbean coral Acropora cervicornis.</title>
        <authorList>
            <person name="Selwyn J.D."/>
            <person name="Vollmer S.V."/>
        </authorList>
    </citation>
    <scope>NUCLEOTIDE SEQUENCE</scope>
    <source>
        <strain evidence="1">K2</strain>
    </source>
</reference>
<reference evidence="1" key="2">
    <citation type="journal article" date="2023" name="Science">
        <title>Genomic signatures of disease resistance in endangered staghorn corals.</title>
        <authorList>
            <person name="Vollmer S.V."/>
            <person name="Selwyn J.D."/>
            <person name="Despard B.A."/>
            <person name="Roesel C.L."/>
        </authorList>
    </citation>
    <scope>NUCLEOTIDE SEQUENCE</scope>
    <source>
        <strain evidence="1">K2</strain>
    </source>
</reference>
<evidence type="ECO:0000313" key="1">
    <source>
        <dbReference type="EMBL" id="KAK2555321.1"/>
    </source>
</evidence>
<sequence>MDEEIELEKIKFQARAKLEKSAKTSLEDSENSSSVRAKLTKLEISKFQGTYLDWTRFWNQFETAIDKAKFTQVAKFSYLKELLVPSVRASFLPSFHNRRV</sequence>
<organism evidence="1 2">
    <name type="scientific">Acropora cervicornis</name>
    <name type="common">Staghorn coral</name>
    <dbReference type="NCBI Taxonomy" id="6130"/>
    <lineage>
        <taxon>Eukaryota</taxon>
        <taxon>Metazoa</taxon>
        <taxon>Cnidaria</taxon>
        <taxon>Anthozoa</taxon>
        <taxon>Hexacorallia</taxon>
        <taxon>Scleractinia</taxon>
        <taxon>Astrocoeniina</taxon>
        <taxon>Acroporidae</taxon>
        <taxon>Acropora</taxon>
    </lineage>
</organism>
<dbReference type="Pfam" id="PF03564">
    <property type="entry name" value="DUF1759"/>
    <property type="match status" value="1"/>
</dbReference>
<keyword evidence="2" id="KW-1185">Reference proteome</keyword>
<evidence type="ECO:0000313" key="2">
    <source>
        <dbReference type="Proteomes" id="UP001249851"/>
    </source>
</evidence>
<dbReference type="EMBL" id="JARQWQ010000063">
    <property type="protein sequence ID" value="KAK2555321.1"/>
    <property type="molecule type" value="Genomic_DNA"/>
</dbReference>
<gene>
    <name evidence="1" type="ORF">P5673_022950</name>
</gene>
<comment type="caution">
    <text evidence="1">The sequence shown here is derived from an EMBL/GenBank/DDBJ whole genome shotgun (WGS) entry which is preliminary data.</text>
</comment>
<dbReference type="Proteomes" id="UP001249851">
    <property type="component" value="Unassembled WGS sequence"/>
</dbReference>